<dbReference type="RefSeq" id="WP_076480849.1">
    <property type="nucleotide sequence ID" value="NZ_FTNT01000009.1"/>
</dbReference>
<dbReference type="InterPro" id="IPR004111">
    <property type="entry name" value="Repressor_TetR_C"/>
</dbReference>
<dbReference type="SUPFAM" id="SSF48498">
    <property type="entry name" value="Tetracyclin repressor-like, C-terminal domain"/>
    <property type="match status" value="1"/>
</dbReference>
<evidence type="ECO:0000256" key="2">
    <source>
        <dbReference type="ARBA" id="ARBA00023125"/>
    </source>
</evidence>
<protein>
    <submittedName>
        <fullName evidence="6">Transcriptional regulator, TetR family</fullName>
    </submittedName>
</protein>
<dbReference type="InterPro" id="IPR050109">
    <property type="entry name" value="HTH-type_TetR-like_transc_reg"/>
</dbReference>
<reference evidence="6 7" key="1">
    <citation type="submission" date="2017-01" db="EMBL/GenBank/DDBJ databases">
        <authorList>
            <person name="Mah S.A."/>
            <person name="Swanson W.J."/>
            <person name="Moy G.W."/>
            <person name="Vacquier V.D."/>
        </authorList>
    </citation>
    <scope>NUCLEOTIDE SEQUENCE [LARGE SCALE GENOMIC DNA]</scope>
    <source>
        <strain evidence="6 7">CPCC 203464</strain>
    </source>
</reference>
<dbReference type="OrthoDB" id="4427109at2"/>
<evidence type="ECO:0000313" key="7">
    <source>
        <dbReference type="Proteomes" id="UP000186218"/>
    </source>
</evidence>
<dbReference type="PANTHER" id="PTHR30055">
    <property type="entry name" value="HTH-TYPE TRANSCRIPTIONAL REGULATOR RUTR"/>
    <property type="match status" value="1"/>
</dbReference>
<dbReference type="Gene3D" id="1.10.357.10">
    <property type="entry name" value="Tetracycline Repressor, domain 2"/>
    <property type="match status" value="1"/>
</dbReference>
<dbReference type="EMBL" id="FTNT01000009">
    <property type="protein sequence ID" value="SIS14394.1"/>
    <property type="molecule type" value="Genomic_DNA"/>
</dbReference>
<feature type="DNA-binding region" description="H-T-H motif" evidence="4">
    <location>
        <begin position="32"/>
        <end position="51"/>
    </location>
</feature>
<dbReference type="GO" id="GO:0045892">
    <property type="term" value="P:negative regulation of DNA-templated transcription"/>
    <property type="evidence" value="ECO:0007669"/>
    <property type="project" value="InterPro"/>
</dbReference>
<evidence type="ECO:0000256" key="1">
    <source>
        <dbReference type="ARBA" id="ARBA00023015"/>
    </source>
</evidence>
<evidence type="ECO:0000256" key="4">
    <source>
        <dbReference type="PROSITE-ProRule" id="PRU00335"/>
    </source>
</evidence>
<dbReference type="InterPro" id="IPR036271">
    <property type="entry name" value="Tet_transcr_reg_TetR-rel_C_sf"/>
</dbReference>
<evidence type="ECO:0000259" key="5">
    <source>
        <dbReference type="PROSITE" id="PS50977"/>
    </source>
</evidence>
<sequence length="219" mass="23148">MSTGRRTESLSKDRIVAAAIEILDAEGERALTFRALTARLRTGAGALYWHVADKGDLLAAAADEMVARVTDAAPGAAAPDEAIRVLALGIFDAIDDHPWVGTQLSSAPRQPGMLRIFEAVGSRVQALGVPSAAQFDCASALVNYVLGVAGQNAANSRAATARELGRTAFLQTIADDWAGLDPQEYPFVTQVADRVRDHDDREQFLAGIDLILAGIAASH</sequence>
<accession>A0A1N7GP78</accession>
<proteinExistence type="predicted"/>
<evidence type="ECO:0000313" key="6">
    <source>
        <dbReference type="EMBL" id="SIS14394.1"/>
    </source>
</evidence>
<feature type="domain" description="HTH tetR-type" evidence="5">
    <location>
        <begin position="9"/>
        <end position="69"/>
    </location>
</feature>
<dbReference type="PANTHER" id="PTHR30055:SF151">
    <property type="entry name" value="TRANSCRIPTIONAL REGULATORY PROTEIN"/>
    <property type="match status" value="1"/>
</dbReference>
<dbReference type="Proteomes" id="UP000186218">
    <property type="component" value="Unassembled WGS sequence"/>
</dbReference>
<dbReference type="GO" id="GO:0000976">
    <property type="term" value="F:transcription cis-regulatory region binding"/>
    <property type="evidence" value="ECO:0007669"/>
    <property type="project" value="TreeGrafter"/>
</dbReference>
<dbReference type="STRING" id="1344003.SAMN05445060_2955"/>
<dbReference type="InterPro" id="IPR001647">
    <property type="entry name" value="HTH_TetR"/>
</dbReference>
<keyword evidence="1" id="KW-0805">Transcription regulation</keyword>
<organism evidence="6 7">
    <name type="scientific">Williamsia sterculiae</name>
    <dbReference type="NCBI Taxonomy" id="1344003"/>
    <lineage>
        <taxon>Bacteria</taxon>
        <taxon>Bacillati</taxon>
        <taxon>Actinomycetota</taxon>
        <taxon>Actinomycetes</taxon>
        <taxon>Mycobacteriales</taxon>
        <taxon>Nocardiaceae</taxon>
        <taxon>Williamsia</taxon>
    </lineage>
</organism>
<dbReference type="PROSITE" id="PS50977">
    <property type="entry name" value="HTH_TETR_2"/>
    <property type="match status" value="1"/>
</dbReference>
<gene>
    <name evidence="6" type="ORF">SAMN05445060_2955</name>
</gene>
<keyword evidence="3" id="KW-0804">Transcription</keyword>
<dbReference type="Pfam" id="PF02909">
    <property type="entry name" value="TetR_C_1"/>
    <property type="match status" value="1"/>
</dbReference>
<dbReference type="Gene3D" id="1.10.10.60">
    <property type="entry name" value="Homeodomain-like"/>
    <property type="match status" value="1"/>
</dbReference>
<dbReference type="GO" id="GO:0003700">
    <property type="term" value="F:DNA-binding transcription factor activity"/>
    <property type="evidence" value="ECO:0007669"/>
    <property type="project" value="TreeGrafter"/>
</dbReference>
<evidence type="ECO:0000256" key="3">
    <source>
        <dbReference type="ARBA" id="ARBA00023163"/>
    </source>
</evidence>
<dbReference type="InterPro" id="IPR009057">
    <property type="entry name" value="Homeodomain-like_sf"/>
</dbReference>
<name>A0A1N7GP78_9NOCA</name>
<keyword evidence="7" id="KW-1185">Reference proteome</keyword>
<dbReference type="SUPFAM" id="SSF46689">
    <property type="entry name" value="Homeodomain-like"/>
    <property type="match status" value="1"/>
</dbReference>
<dbReference type="AlphaFoldDB" id="A0A1N7GP78"/>
<dbReference type="Pfam" id="PF00440">
    <property type="entry name" value="TetR_N"/>
    <property type="match status" value="1"/>
</dbReference>
<keyword evidence="2 4" id="KW-0238">DNA-binding</keyword>